<dbReference type="PANTHER" id="PTHR38468">
    <property type="entry name" value="SLL0939 PROTEIN"/>
    <property type="match status" value="1"/>
</dbReference>
<organism evidence="2">
    <name type="scientific">Leptolyngbya sp. NK1-12</name>
    <dbReference type="NCBI Taxonomy" id="2547451"/>
    <lineage>
        <taxon>Bacteria</taxon>
        <taxon>Bacillati</taxon>
        <taxon>Cyanobacteriota</taxon>
        <taxon>Cyanophyceae</taxon>
        <taxon>Leptolyngbyales</taxon>
        <taxon>Leptolyngbyaceae</taxon>
        <taxon>Leptolyngbya group</taxon>
        <taxon>Leptolyngbya</taxon>
    </lineage>
</organism>
<gene>
    <name evidence="2" type="ORF">HJG54_32270</name>
</gene>
<dbReference type="InterPro" id="IPR012427">
    <property type="entry name" value="DUF1622"/>
</dbReference>
<dbReference type="EMBL" id="CP053587">
    <property type="protein sequence ID" value="WNZ27550.1"/>
    <property type="molecule type" value="Genomic_DNA"/>
</dbReference>
<sequence>MKWLFERLEDALVGVATLGEFLLEAIAVGCVLFGVVKTIQLAIKLNRHHYVDFPFIQLRTSFGTWLALALEFQLGADILATTIAPSENTLIQLGSIALIRTFLNYFLNKELEKQMELQERAQQKRMTDQSS</sequence>
<name>A0AA96WM16_9CYAN</name>
<keyword evidence="1" id="KW-0812">Transmembrane</keyword>
<proteinExistence type="predicted"/>
<evidence type="ECO:0000256" key="1">
    <source>
        <dbReference type="SAM" id="Phobius"/>
    </source>
</evidence>
<protein>
    <submittedName>
        <fullName evidence="2">DUF1622 domain-containing protein</fullName>
    </submittedName>
</protein>
<dbReference type="PANTHER" id="PTHR38468:SF1">
    <property type="entry name" value="SLL0939 PROTEIN"/>
    <property type="match status" value="1"/>
</dbReference>
<evidence type="ECO:0000313" key="2">
    <source>
        <dbReference type="EMBL" id="WNZ27550.1"/>
    </source>
</evidence>
<keyword evidence="1" id="KW-0472">Membrane</keyword>
<keyword evidence="1" id="KW-1133">Transmembrane helix</keyword>
<accession>A0AA96WM16</accession>
<dbReference type="RefSeq" id="WP_316435897.1">
    <property type="nucleotide sequence ID" value="NZ_CP053587.1"/>
</dbReference>
<reference evidence="2" key="1">
    <citation type="submission" date="2020-05" db="EMBL/GenBank/DDBJ databases">
        <authorList>
            <person name="Zhu T."/>
            <person name="Keshari N."/>
            <person name="Lu X."/>
        </authorList>
    </citation>
    <scope>NUCLEOTIDE SEQUENCE</scope>
    <source>
        <strain evidence="2">NK1-12</strain>
    </source>
</reference>
<dbReference type="AlphaFoldDB" id="A0AA96WM16"/>
<dbReference type="Pfam" id="PF07784">
    <property type="entry name" value="DUF1622"/>
    <property type="match status" value="1"/>
</dbReference>
<feature type="transmembrane region" description="Helical" evidence="1">
    <location>
        <begin position="12"/>
        <end position="36"/>
    </location>
</feature>